<organism evidence="2">
    <name type="scientific">Corethron hystrix</name>
    <dbReference type="NCBI Taxonomy" id="216773"/>
    <lineage>
        <taxon>Eukaryota</taxon>
        <taxon>Sar</taxon>
        <taxon>Stramenopiles</taxon>
        <taxon>Ochrophyta</taxon>
        <taxon>Bacillariophyta</taxon>
        <taxon>Coscinodiscophyceae</taxon>
        <taxon>Corethrophycidae</taxon>
        <taxon>Corethrales</taxon>
        <taxon>Corethraceae</taxon>
        <taxon>Corethron</taxon>
    </lineage>
</organism>
<reference evidence="2" key="1">
    <citation type="submission" date="2021-01" db="EMBL/GenBank/DDBJ databases">
        <authorList>
            <person name="Corre E."/>
            <person name="Pelletier E."/>
            <person name="Niang G."/>
            <person name="Scheremetjew M."/>
            <person name="Finn R."/>
            <person name="Kale V."/>
            <person name="Holt S."/>
            <person name="Cochrane G."/>
            <person name="Meng A."/>
            <person name="Brown T."/>
            <person name="Cohen L."/>
        </authorList>
    </citation>
    <scope>NUCLEOTIDE SEQUENCE</scope>
    <source>
        <strain evidence="2">308</strain>
    </source>
</reference>
<evidence type="ECO:0000256" key="1">
    <source>
        <dbReference type="SAM" id="MobiDB-lite"/>
    </source>
</evidence>
<gene>
    <name evidence="2" type="ORF">CHYS00102_LOCUS28261</name>
</gene>
<feature type="region of interest" description="Disordered" evidence="1">
    <location>
        <begin position="476"/>
        <end position="503"/>
    </location>
</feature>
<feature type="compositionally biased region" description="Low complexity" evidence="1">
    <location>
        <begin position="192"/>
        <end position="213"/>
    </location>
</feature>
<feature type="compositionally biased region" description="Basic and acidic residues" evidence="1">
    <location>
        <begin position="394"/>
        <end position="407"/>
    </location>
</feature>
<protein>
    <submittedName>
        <fullName evidence="2">Uncharacterized protein</fullName>
    </submittedName>
</protein>
<feature type="compositionally biased region" description="Polar residues" evidence="1">
    <location>
        <begin position="410"/>
        <end position="423"/>
    </location>
</feature>
<feature type="region of interest" description="Disordered" evidence="1">
    <location>
        <begin position="784"/>
        <end position="819"/>
    </location>
</feature>
<feature type="region of interest" description="Disordered" evidence="1">
    <location>
        <begin position="184"/>
        <end position="213"/>
    </location>
</feature>
<feature type="compositionally biased region" description="Low complexity" evidence="1">
    <location>
        <begin position="486"/>
        <end position="503"/>
    </location>
</feature>
<feature type="region of interest" description="Disordered" evidence="1">
    <location>
        <begin position="393"/>
        <end position="427"/>
    </location>
</feature>
<accession>A0A7S1BYK2</accession>
<dbReference type="EMBL" id="HBFR01038713">
    <property type="protein sequence ID" value="CAD8901042.1"/>
    <property type="molecule type" value="Transcribed_RNA"/>
</dbReference>
<proteinExistence type="predicted"/>
<dbReference type="AlphaFoldDB" id="A0A7S1BYK2"/>
<name>A0A7S1BYK2_9STRA</name>
<sequence>MPPPARKTSQSLELGRLTSSAIASTDYNGPISRPSAKSRSALRAAAVLRLAYAAGPSTADDEDGGTHFPIETIEFASPSPISPLIEPTATLGLRYRRQSSSFSRSAGRRNRAGTPEGLRTRLPDLRALLLPDPKNICRSSSSSIVLPDVHIKRRQPVATFDDFNRKFIGNFWYDHDVPDALGRRPRNSTAMRRSGSMRGLSLRGSVSSLSSPSQHHDYQRAFVLDSGLLRRRRLFQRQAHEDALLKLIGRLRDDPNAGLVVHMVLEAVPASDSEDDWDDTTIALRTDAPNRQKPVDRGGILTTTGWGTVDRRLILSSLQTLADESVEFIGGDFLLSQVRDGMAAADYEYSDDEGVTKESRVGNKESSGDVQWQKDLYKAFSFASAAVRNAPTTGEREHFLSPSREKAMLSPSTGSRTGSNHVSPMTKKKLKGRLDRVAKNMNCSPTEKVQEKLEKNALGKKKKINGNSWLKKVVMGGKDADKSRKSTASVSSRRSMRSQSASLSKTLHTITKNFRTLSESICILLDLEENTPEESADAVRALRRAYVALSKVPTRELRLMQSALSSERGVYNLEGDEPDTDDEFEIEPDAVCDGRVEHADNNDEELDWEVILRRKKIAMKHDSEYEKWTINYTNMMTEFQVTSLCILLLVIELPTVIVKYQIFVLNQIHNSSLSFSHITYVQYTYARKQDNINRITPKKSTPASELAANDFSAESRRSSGSLMQGFQSNDSPAMIRAAFNNADIWEPSTVDSILSSVGKGALDRPNDYYGVRTGTDMNDELDAEADIGNGAWESSEGDGNNLRRKLVRSKQVADDAVKR</sequence>
<evidence type="ECO:0000313" key="2">
    <source>
        <dbReference type="EMBL" id="CAD8901042.1"/>
    </source>
</evidence>
<feature type="region of interest" description="Disordered" evidence="1">
    <location>
        <begin position="96"/>
        <end position="118"/>
    </location>
</feature>